<keyword evidence="1" id="KW-0677">Repeat</keyword>
<evidence type="ECO:0000256" key="3">
    <source>
        <dbReference type="SAM" id="Phobius"/>
    </source>
</evidence>
<gene>
    <name evidence="4" type="ORF">DICVIV_12516</name>
</gene>
<dbReference type="SMART" id="SM00028">
    <property type="entry name" value="TPR"/>
    <property type="match status" value="3"/>
</dbReference>
<dbReference type="GO" id="GO:0072380">
    <property type="term" value="C:TRC complex"/>
    <property type="evidence" value="ECO:0007669"/>
    <property type="project" value="TreeGrafter"/>
</dbReference>
<dbReference type="Proteomes" id="UP000053766">
    <property type="component" value="Unassembled WGS sequence"/>
</dbReference>
<dbReference type="GO" id="GO:0006620">
    <property type="term" value="P:post-translational protein targeting to endoplasmic reticulum membrane"/>
    <property type="evidence" value="ECO:0007669"/>
    <property type="project" value="TreeGrafter"/>
</dbReference>
<proteinExistence type="predicted"/>
<evidence type="ECO:0000313" key="4">
    <source>
        <dbReference type="EMBL" id="KJH41513.1"/>
    </source>
</evidence>
<evidence type="ECO:0000313" key="5">
    <source>
        <dbReference type="Proteomes" id="UP000053766"/>
    </source>
</evidence>
<dbReference type="GO" id="GO:0016020">
    <property type="term" value="C:membrane"/>
    <property type="evidence" value="ECO:0007669"/>
    <property type="project" value="TreeGrafter"/>
</dbReference>
<reference evidence="5" key="2">
    <citation type="journal article" date="2016" name="Sci. Rep.">
        <title>Dictyocaulus viviparus genome, variome and transcriptome elucidate lungworm biology and support future intervention.</title>
        <authorList>
            <person name="McNulty S.N."/>
            <person name="Strube C."/>
            <person name="Rosa B.A."/>
            <person name="Martin J.C."/>
            <person name="Tyagi R."/>
            <person name="Choi Y.J."/>
            <person name="Wang Q."/>
            <person name="Hallsworth Pepin K."/>
            <person name="Zhang X."/>
            <person name="Ozersky P."/>
            <person name="Wilson R.K."/>
            <person name="Sternberg P.W."/>
            <person name="Gasser R.B."/>
            <person name="Mitreva M."/>
        </authorList>
    </citation>
    <scope>NUCLEOTIDE SEQUENCE [LARGE SCALE GENOMIC DNA]</scope>
    <source>
        <strain evidence="5">HannoverDv2000</strain>
    </source>
</reference>
<feature type="transmembrane region" description="Helical" evidence="3">
    <location>
        <begin position="7"/>
        <end position="29"/>
    </location>
</feature>
<evidence type="ECO:0000256" key="1">
    <source>
        <dbReference type="ARBA" id="ARBA00022737"/>
    </source>
</evidence>
<dbReference type="GO" id="GO:0060090">
    <property type="term" value="F:molecular adaptor activity"/>
    <property type="evidence" value="ECO:0007669"/>
    <property type="project" value="TreeGrafter"/>
</dbReference>
<reference evidence="4 5" key="1">
    <citation type="submission" date="2013-11" db="EMBL/GenBank/DDBJ databases">
        <title>Draft genome of the bovine lungworm Dictyocaulus viviparus.</title>
        <authorList>
            <person name="Mitreva M."/>
        </authorList>
    </citation>
    <scope>NUCLEOTIDE SEQUENCE [LARGE SCALE GENOMIC DNA]</scope>
    <source>
        <strain evidence="4 5">HannoverDv2000</strain>
    </source>
</reference>
<dbReference type="OrthoDB" id="5817049at2759"/>
<protein>
    <recommendedName>
        <fullName evidence="6">Tetratricopeptide repeat protein</fullName>
    </recommendedName>
</protein>
<name>A0A0D8XAA9_DICVI</name>
<keyword evidence="2" id="KW-0802">TPR repeat</keyword>
<keyword evidence="5" id="KW-1185">Reference proteome</keyword>
<keyword evidence="3" id="KW-0472">Membrane</keyword>
<dbReference type="SUPFAM" id="SSF48452">
    <property type="entry name" value="TPR-like"/>
    <property type="match status" value="1"/>
</dbReference>
<keyword evidence="3" id="KW-1133">Transmembrane helix</keyword>
<organism evidence="4 5">
    <name type="scientific">Dictyocaulus viviparus</name>
    <name type="common">Bovine lungworm</name>
    <dbReference type="NCBI Taxonomy" id="29172"/>
    <lineage>
        <taxon>Eukaryota</taxon>
        <taxon>Metazoa</taxon>
        <taxon>Ecdysozoa</taxon>
        <taxon>Nematoda</taxon>
        <taxon>Chromadorea</taxon>
        <taxon>Rhabditida</taxon>
        <taxon>Rhabditina</taxon>
        <taxon>Rhabditomorpha</taxon>
        <taxon>Strongyloidea</taxon>
        <taxon>Metastrongylidae</taxon>
        <taxon>Dictyocaulus</taxon>
    </lineage>
</organism>
<dbReference type="InterPro" id="IPR019734">
    <property type="entry name" value="TPR_rpt"/>
</dbReference>
<keyword evidence="3" id="KW-0812">Transmembrane</keyword>
<dbReference type="STRING" id="29172.A0A0D8XAA9"/>
<dbReference type="PANTHER" id="PTHR45831:SF5">
    <property type="entry name" value="STI1 DOMAIN-CONTAINING PROTEIN"/>
    <property type="match status" value="1"/>
</dbReference>
<evidence type="ECO:0008006" key="6">
    <source>
        <dbReference type="Google" id="ProtNLM"/>
    </source>
</evidence>
<sequence length="535" mass="60747">MTSSSNLCRYIGVIAALGVSVAGLYYIVWRKKNTRRDGATIKELKELGNKLFAAKKYGDSIRIFSKAITACNTEDCRLLKAMCFQNRAAAKEHHGGYSVDDMLSDCQQALKYNPRYAKAYFRKARLLNMGKDYMKSLICVFCAIQLDPALEIQATSILSTLLEKLEKQSYESWLHNTTTRGSAKHVRHEKVYIWLHKTVVSDCIRRDVISQPFLGCSPYGDAIKKVRSKEYDEVADVAMQEYGENLLNALLLAGRFYLYQNRLELLSYCLQKFDLIFNALSEEKKIEKQELLNAKHVLCIEAGRSYAEIKNAFANAMEYADRTNADFYVMAAFRYVVCNEAQAAMDVLSTKGICTDNMKLLQLTLQIYNNAFIDDNNLDMALLHNSILQLENFVAKLEPKTGYALSVLAKVTATFSNGASARLISEDILRLEPAESFHYFDRSCMAASSKDAMDYLEKCIEIEPYHAEANFMYASLMMNEIGTRIITPDEYDKIEKHISIAMSTFDDNIDFPVIMGVFRLHELLLAKKEASNILL</sequence>
<dbReference type="EMBL" id="KN716809">
    <property type="protein sequence ID" value="KJH41513.1"/>
    <property type="molecule type" value="Genomic_DNA"/>
</dbReference>
<dbReference type="InterPro" id="IPR011990">
    <property type="entry name" value="TPR-like_helical_dom_sf"/>
</dbReference>
<dbReference type="AlphaFoldDB" id="A0A0D8XAA9"/>
<accession>A0A0D8XAA9</accession>
<dbReference type="Gene3D" id="1.25.40.10">
    <property type="entry name" value="Tetratricopeptide repeat domain"/>
    <property type="match status" value="1"/>
</dbReference>
<dbReference type="PANTHER" id="PTHR45831">
    <property type="entry name" value="LD24721P"/>
    <property type="match status" value="1"/>
</dbReference>
<dbReference type="InterPro" id="IPR047150">
    <property type="entry name" value="SGT"/>
</dbReference>
<evidence type="ECO:0000256" key="2">
    <source>
        <dbReference type="ARBA" id="ARBA00022803"/>
    </source>
</evidence>